<protein>
    <submittedName>
        <fullName evidence="5">Zinc-dependent metalloprotease</fullName>
    </submittedName>
</protein>
<dbReference type="SUPFAM" id="SSF55486">
    <property type="entry name" value="Metalloproteases ('zincins'), catalytic domain"/>
    <property type="match status" value="1"/>
</dbReference>
<evidence type="ECO:0000259" key="3">
    <source>
        <dbReference type="Pfam" id="PF16313"/>
    </source>
</evidence>
<organism evidence="5">
    <name type="scientific">Sediminibacterium sp. KACHI17</name>
    <dbReference type="NCBI Taxonomy" id="1751071"/>
    <lineage>
        <taxon>Bacteria</taxon>
        <taxon>Pseudomonadati</taxon>
        <taxon>Bacteroidota</taxon>
        <taxon>Chitinophagia</taxon>
        <taxon>Chitinophagales</taxon>
        <taxon>Chitinophagaceae</taxon>
        <taxon>Sediminibacterium</taxon>
    </lineage>
</organism>
<dbReference type="InterPro" id="IPR034032">
    <property type="entry name" value="Zn_MMP-like_bac"/>
</dbReference>
<feature type="compositionally biased region" description="Low complexity" evidence="1">
    <location>
        <begin position="34"/>
        <end position="48"/>
    </location>
</feature>
<dbReference type="GO" id="GO:0008237">
    <property type="term" value="F:metallopeptidase activity"/>
    <property type="evidence" value="ECO:0007669"/>
    <property type="project" value="UniProtKB-KW"/>
</dbReference>
<evidence type="ECO:0000256" key="1">
    <source>
        <dbReference type="SAM" id="MobiDB-lite"/>
    </source>
</evidence>
<feature type="signal peptide" evidence="2">
    <location>
        <begin position="1"/>
        <end position="21"/>
    </location>
</feature>
<keyword evidence="5" id="KW-0645">Protease</keyword>
<dbReference type="Gene3D" id="3.40.390.10">
    <property type="entry name" value="Collagenase (Catalytic Domain)"/>
    <property type="match status" value="1"/>
</dbReference>
<name>A0AAT9GFC3_9BACT</name>
<feature type="chain" id="PRO_5043905312" evidence="2">
    <location>
        <begin position="22"/>
        <end position="863"/>
    </location>
</feature>
<dbReference type="AlphaFoldDB" id="A0AAT9GFC3"/>
<evidence type="ECO:0000313" key="5">
    <source>
        <dbReference type="EMBL" id="BFG69231.1"/>
    </source>
</evidence>
<feature type="domain" description="EcxA zinc-binding" evidence="3">
    <location>
        <begin position="469"/>
        <end position="786"/>
    </location>
</feature>
<dbReference type="Pfam" id="PF16313">
    <property type="entry name" value="DUF4953"/>
    <property type="match status" value="1"/>
</dbReference>
<reference evidence="5" key="1">
    <citation type="submission" date="2024-02" db="EMBL/GenBank/DDBJ databases">
        <title>Sediminibacterium planktonica sp. nov. and Sediminibacterium longus sp. nov., isolated from surface lake and river water.</title>
        <authorList>
            <person name="Watanabe K."/>
            <person name="Takemine S."/>
            <person name="Ishii Y."/>
            <person name="Ogata Y."/>
            <person name="Shindo C."/>
            <person name="Suda W."/>
        </authorList>
    </citation>
    <scope>NUCLEOTIDE SEQUENCE</scope>
    <source>
        <strain evidence="5">KACHI17</strain>
    </source>
</reference>
<feature type="domain" description="DUF5117" evidence="4">
    <location>
        <begin position="139"/>
        <end position="300"/>
    </location>
</feature>
<feature type="region of interest" description="Disordered" evidence="1">
    <location>
        <begin position="24"/>
        <end position="53"/>
    </location>
</feature>
<keyword evidence="2" id="KW-0732">Signal</keyword>
<dbReference type="RefSeq" id="WP_353549563.1">
    <property type="nucleotide sequence ID" value="NZ_AP029612.1"/>
</dbReference>
<keyword evidence="5" id="KW-0482">Metalloprotease</keyword>
<dbReference type="EMBL" id="AP029612">
    <property type="protein sequence ID" value="BFG69231.1"/>
    <property type="molecule type" value="Genomic_DNA"/>
</dbReference>
<proteinExistence type="predicted"/>
<gene>
    <name evidence="5" type="ORF">KACHI17_01120</name>
</gene>
<dbReference type="InterPro" id="IPR033413">
    <property type="entry name" value="DUF5117"/>
</dbReference>
<accession>A0AAT9GFC3</accession>
<sequence length="863" mass="96029">MRRLLLAASACAVFVGTTLYAQQPPTGMPAGARPPGDTTKTPAAPKKPTVAEKTKGNKKIEGMFTLYQDTVTGSLQMYVRKDQLDKEFIYQSFSINGPTALFLHQSMHRSTAVFKMKRAFDKIEFSQVNTGFFYDKNNPVSKTADVDKPEAVFYNDKFSIEDSLGYLISVDQLFLSEKLDPVKPVIPPSPLAMFTFNLGGLNPTKSKYANIRSFPNNTDVVVDLSYDNPSTLANGGPDVTDPRYVRVRMQHSFIEMPKNDFRSRRDDQRVGYFLDQRNNQTSTSPVPYKDMINRWNLVKKDPSAVISEPVEPIVFWIENTTPHEYRQTIMEAGLKWNEAFEKAGFKNAVQMKIMPDDATWDPADIRYNVIRWVSSANPPYGAIGPSFTNPRTGQILGADITVEWFSGSATPIFDELYNGPSMQNATDLQFPGMQMKNHTACTLAGELKAQFMTGHTTLEAMDAPEGEIKEMHKQFLIYLIMHEMGHTLGLNHNMKASQMLSPAEINNTAITRSIGLIGSVMDYPAINVSSDRSKQGDYYTTKAGPYDLWAIEYGYTPFSEAQEEAGLTKILSRSTDPKLAFGNDGDDMRAPGKAIDPRVNVNDLTNDAVAYAEDRFKLVNNLMGKLVQKYTKPGQSYVEVRARYGVLNGQRNSMINAVSRYVGGVYIDRSNPEQNSGNKPYTPVPLATQKKAMEVLNKYVFAPNAFDADAQVYPYLAFQRRGFNQPGNGEDFKITNNVLGLQAGGALAHILSPITLQRITNTRLYGNQYSVADVMGDLVKGIFDADINGNVNVHRQYLQTTFVKGAASLLNPQAPIDDVSKAAALYTIRKLRTKLAAAVSTNEETKAHRSNLIFLIDKALKTD</sequence>
<dbReference type="InterPro" id="IPR032534">
    <property type="entry name" value="EcxA_zinc-bd"/>
</dbReference>
<evidence type="ECO:0000256" key="2">
    <source>
        <dbReference type="SAM" id="SignalP"/>
    </source>
</evidence>
<dbReference type="Pfam" id="PF17148">
    <property type="entry name" value="DUF5117"/>
    <property type="match status" value="1"/>
</dbReference>
<evidence type="ECO:0000259" key="4">
    <source>
        <dbReference type="Pfam" id="PF17148"/>
    </source>
</evidence>
<keyword evidence="5" id="KW-0378">Hydrolase</keyword>
<dbReference type="PANTHER" id="PTHR38478">
    <property type="entry name" value="PEPTIDASE M1A AND M12B"/>
    <property type="match status" value="1"/>
</dbReference>
<dbReference type="PANTHER" id="PTHR38478:SF1">
    <property type="entry name" value="ZINC DEPENDENT METALLOPROTEASE DOMAIN LIPOPROTEIN"/>
    <property type="match status" value="1"/>
</dbReference>
<dbReference type="CDD" id="cd04276">
    <property type="entry name" value="ZnMc_MMP_like_2"/>
    <property type="match status" value="1"/>
</dbReference>
<dbReference type="InterPro" id="IPR024079">
    <property type="entry name" value="MetalloPept_cat_dom_sf"/>
</dbReference>